<dbReference type="AlphaFoldDB" id="A0A8S0WD75"/>
<dbReference type="InterPro" id="IPR027417">
    <property type="entry name" value="P-loop_NTPase"/>
</dbReference>
<gene>
    <name evidence="1" type="ORF">METHB2_970008</name>
</gene>
<sequence>MLQMPAEATANRLHTALQITLATPVGFYGRNDMREAQTLRLMRTVGVRMLIIDEVHNLLGATARRQRELLNLLRFIGNDLRIPIVCLGIRDAILQFAATTSLRIGFILCYCHYGNKERNSHVCWLVSKLFCLCVSPPIYQPHHYTS</sequence>
<comment type="caution">
    <text evidence="1">The sequence shown here is derived from an EMBL/GenBank/DDBJ whole genome shotgun (WGS) entry which is preliminary data.</text>
</comment>
<dbReference type="Pfam" id="PF05621">
    <property type="entry name" value="TniB"/>
    <property type="match status" value="1"/>
</dbReference>
<dbReference type="SUPFAM" id="SSF52540">
    <property type="entry name" value="P-loop containing nucleoside triphosphate hydrolases"/>
    <property type="match status" value="1"/>
</dbReference>
<dbReference type="EMBL" id="CADCXN010000132">
    <property type="protein sequence ID" value="CAA9893055.1"/>
    <property type="molecule type" value="Genomic_DNA"/>
</dbReference>
<evidence type="ECO:0000313" key="1">
    <source>
        <dbReference type="EMBL" id="CAA9893055.1"/>
    </source>
</evidence>
<protein>
    <submittedName>
        <fullName evidence="1">Uncharacterized protein</fullName>
    </submittedName>
</protein>
<evidence type="ECO:0000313" key="2">
    <source>
        <dbReference type="Proteomes" id="UP000494216"/>
    </source>
</evidence>
<reference evidence="1 2" key="1">
    <citation type="submission" date="2020-02" db="EMBL/GenBank/DDBJ databases">
        <authorList>
            <person name="Hogendoorn C."/>
        </authorList>
    </citation>
    <scope>NUCLEOTIDE SEQUENCE [LARGE SCALE GENOMIC DNA]</scope>
    <source>
        <strain evidence="1">METHB21</strain>
    </source>
</reference>
<accession>A0A8S0WD75</accession>
<keyword evidence="2" id="KW-1185">Reference proteome</keyword>
<dbReference type="Proteomes" id="UP000494216">
    <property type="component" value="Unassembled WGS sequence"/>
</dbReference>
<dbReference type="InterPro" id="IPR008868">
    <property type="entry name" value="TniB"/>
</dbReference>
<proteinExistence type="predicted"/>
<organism evidence="1 2">
    <name type="scientific">Candidatus Methylobacter favarea</name>
    <dbReference type="NCBI Taxonomy" id="2707345"/>
    <lineage>
        <taxon>Bacteria</taxon>
        <taxon>Pseudomonadati</taxon>
        <taxon>Pseudomonadota</taxon>
        <taxon>Gammaproteobacteria</taxon>
        <taxon>Methylococcales</taxon>
        <taxon>Methylococcaceae</taxon>
        <taxon>Methylobacter</taxon>
    </lineage>
</organism>
<name>A0A8S0WD75_9GAMM</name>